<dbReference type="InterPro" id="IPR016181">
    <property type="entry name" value="Acyl_CoA_acyltransferase"/>
</dbReference>
<keyword evidence="3" id="KW-1185">Reference proteome</keyword>
<dbReference type="PANTHER" id="PTHR43617:SF2">
    <property type="entry name" value="UPF0039 PROTEIN SLL0451"/>
    <property type="match status" value="1"/>
</dbReference>
<evidence type="ECO:0000259" key="1">
    <source>
        <dbReference type="PROSITE" id="PS51186"/>
    </source>
</evidence>
<dbReference type="RefSeq" id="WP_153544265.1">
    <property type="nucleotide sequence ID" value="NZ_WIXK01000001.1"/>
</dbReference>
<keyword evidence="2" id="KW-0808">Transferase</keyword>
<proteinExistence type="predicted"/>
<reference evidence="2 3" key="1">
    <citation type="submission" date="2019-10" db="EMBL/GenBank/DDBJ databases">
        <title>Epibacterium sp. nov., isolated from seawater.</title>
        <authorList>
            <person name="Zhang X."/>
            <person name="Li N."/>
        </authorList>
    </citation>
    <scope>NUCLEOTIDE SEQUENCE [LARGE SCALE GENOMIC DNA]</scope>
    <source>
        <strain evidence="2 3">SM1969</strain>
    </source>
</reference>
<dbReference type="PROSITE" id="PS51186">
    <property type="entry name" value="GNAT"/>
    <property type="match status" value="1"/>
</dbReference>
<dbReference type="InterPro" id="IPR050276">
    <property type="entry name" value="MshD_Acetyltransferase"/>
</dbReference>
<dbReference type="InterPro" id="IPR000182">
    <property type="entry name" value="GNAT_dom"/>
</dbReference>
<dbReference type="Gene3D" id="3.40.630.30">
    <property type="match status" value="1"/>
</dbReference>
<feature type="domain" description="N-acetyltransferase" evidence="1">
    <location>
        <begin position="4"/>
        <end position="149"/>
    </location>
</feature>
<accession>A0A844AK01</accession>
<dbReference type="CDD" id="cd04301">
    <property type="entry name" value="NAT_SF"/>
    <property type="match status" value="1"/>
</dbReference>
<dbReference type="SUPFAM" id="SSF55729">
    <property type="entry name" value="Acyl-CoA N-acyltransferases (Nat)"/>
    <property type="match status" value="1"/>
</dbReference>
<dbReference type="EMBL" id="WIXK01000001">
    <property type="protein sequence ID" value="MQY41249.1"/>
    <property type="molecule type" value="Genomic_DNA"/>
</dbReference>
<sequence length="167" mass="17908">MNAAVIRDETERDQQAIFDLTQAAFATVDYASGTEGHIVNALRRDGDLTLSLVLECEGALLGHIAFSPAELSEGAWYALGPISVAPDHQRKGLGSKLIKAGLAALRARGADGCVLVGDPNYYGRFGFVSDARLTYQDVPQQYVQGLRFDDGTAWGEIRFAPGFDATA</sequence>
<dbReference type="AlphaFoldDB" id="A0A844AK01"/>
<dbReference type="PANTHER" id="PTHR43617">
    <property type="entry name" value="L-AMINO ACID N-ACETYLTRANSFERASE"/>
    <property type="match status" value="1"/>
</dbReference>
<dbReference type="GO" id="GO:0016747">
    <property type="term" value="F:acyltransferase activity, transferring groups other than amino-acyl groups"/>
    <property type="evidence" value="ECO:0007669"/>
    <property type="project" value="InterPro"/>
</dbReference>
<gene>
    <name evidence="2" type="ORF">GG681_01220</name>
</gene>
<evidence type="ECO:0000313" key="2">
    <source>
        <dbReference type="EMBL" id="MQY41249.1"/>
    </source>
</evidence>
<name>A0A844AK01_9RHOB</name>
<organism evidence="2 3">
    <name type="scientific">Tritonibacter aquimaris</name>
    <dbReference type="NCBI Taxonomy" id="2663379"/>
    <lineage>
        <taxon>Bacteria</taxon>
        <taxon>Pseudomonadati</taxon>
        <taxon>Pseudomonadota</taxon>
        <taxon>Alphaproteobacteria</taxon>
        <taxon>Rhodobacterales</taxon>
        <taxon>Paracoccaceae</taxon>
        <taxon>Tritonibacter</taxon>
    </lineage>
</organism>
<protein>
    <submittedName>
        <fullName evidence="2">GNAT family N-acetyltransferase</fullName>
    </submittedName>
</protein>
<comment type="caution">
    <text evidence="2">The sequence shown here is derived from an EMBL/GenBank/DDBJ whole genome shotgun (WGS) entry which is preliminary data.</text>
</comment>
<dbReference type="Pfam" id="PF00583">
    <property type="entry name" value="Acetyltransf_1"/>
    <property type="match status" value="1"/>
</dbReference>
<evidence type="ECO:0000313" key="3">
    <source>
        <dbReference type="Proteomes" id="UP000436694"/>
    </source>
</evidence>
<dbReference type="Proteomes" id="UP000436694">
    <property type="component" value="Unassembled WGS sequence"/>
</dbReference>